<dbReference type="AlphaFoldDB" id="A0A2U1MD27"/>
<accession>A0A2U1MD27</accession>
<evidence type="ECO:0000313" key="6">
    <source>
        <dbReference type="Proteomes" id="UP000245207"/>
    </source>
</evidence>
<proteinExistence type="predicted"/>
<evidence type="ECO:0000259" key="4">
    <source>
        <dbReference type="Pfam" id="PF15613"/>
    </source>
</evidence>
<keyword evidence="6" id="KW-1185">Reference proteome</keyword>
<reference evidence="5 6" key="1">
    <citation type="journal article" date="2018" name="Mol. Plant">
        <title>The genome of Artemisia annua provides insight into the evolution of Asteraceae family and artemisinin biosynthesis.</title>
        <authorList>
            <person name="Shen Q."/>
            <person name="Zhang L."/>
            <person name="Liao Z."/>
            <person name="Wang S."/>
            <person name="Yan T."/>
            <person name="Shi P."/>
            <person name="Liu M."/>
            <person name="Fu X."/>
            <person name="Pan Q."/>
            <person name="Wang Y."/>
            <person name="Lv Z."/>
            <person name="Lu X."/>
            <person name="Zhang F."/>
            <person name="Jiang W."/>
            <person name="Ma Y."/>
            <person name="Chen M."/>
            <person name="Hao X."/>
            <person name="Li L."/>
            <person name="Tang Y."/>
            <person name="Lv G."/>
            <person name="Zhou Y."/>
            <person name="Sun X."/>
            <person name="Brodelius P.E."/>
            <person name="Rose J.K.C."/>
            <person name="Tang K."/>
        </authorList>
    </citation>
    <scope>NUCLEOTIDE SEQUENCE [LARGE SCALE GENOMIC DNA]</scope>
    <source>
        <strain evidence="6">cv. Huhao1</strain>
        <tissue evidence="5">Leaf</tissue>
    </source>
</reference>
<dbReference type="EMBL" id="PKPP01005699">
    <property type="protein sequence ID" value="PWA59170.1"/>
    <property type="molecule type" value="Genomic_DNA"/>
</dbReference>
<dbReference type="STRING" id="35608.A0A2U1MD27"/>
<keyword evidence="2" id="KW-0539">Nucleus</keyword>
<gene>
    <name evidence="5" type="ORF">CTI12_AA392260</name>
</gene>
<organism evidence="5 6">
    <name type="scientific">Artemisia annua</name>
    <name type="common">Sweet wormwood</name>
    <dbReference type="NCBI Taxonomy" id="35608"/>
    <lineage>
        <taxon>Eukaryota</taxon>
        <taxon>Viridiplantae</taxon>
        <taxon>Streptophyta</taxon>
        <taxon>Embryophyta</taxon>
        <taxon>Tracheophyta</taxon>
        <taxon>Spermatophyta</taxon>
        <taxon>Magnoliopsida</taxon>
        <taxon>eudicotyledons</taxon>
        <taxon>Gunneridae</taxon>
        <taxon>Pentapetalae</taxon>
        <taxon>asterids</taxon>
        <taxon>campanulids</taxon>
        <taxon>Asterales</taxon>
        <taxon>Asteraceae</taxon>
        <taxon>Asteroideae</taxon>
        <taxon>Anthemideae</taxon>
        <taxon>Artemisiinae</taxon>
        <taxon>Artemisia</taxon>
    </lineage>
</organism>
<dbReference type="PANTHER" id="PTHR36968:SF8">
    <property type="entry name" value="HOMEOBOX-DDT DOMAIN PROTEIN RLT3 ISOFORM X1"/>
    <property type="match status" value="1"/>
</dbReference>
<evidence type="ECO:0000313" key="5">
    <source>
        <dbReference type="EMBL" id="PWA59170.1"/>
    </source>
</evidence>
<protein>
    <submittedName>
        <fullName evidence="5">DDT domain-containing protein</fullName>
    </submittedName>
</protein>
<name>A0A2U1MD27_ARTAN</name>
<dbReference type="PANTHER" id="PTHR36968">
    <property type="entry name" value="HOMEOBOX-DDT DOMAIN PROTEIN RLT2"/>
    <property type="match status" value="1"/>
</dbReference>
<dbReference type="Proteomes" id="UP000245207">
    <property type="component" value="Unassembled WGS sequence"/>
</dbReference>
<comment type="caution">
    <text evidence="5">The sequence shown here is derived from an EMBL/GenBank/DDBJ whole genome shotgun (WGS) entry which is preliminary data.</text>
</comment>
<dbReference type="InterPro" id="IPR028941">
    <property type="entry name" value="WHIM2_dom"/>
</dbReference>
<sequence length="338" mass="37940">MKIVELKLATTTDKVEELISSMLSSDITLFEKISFASYRLRSNSIIKDAEDDQSDLEDCGSVDDDPNDISNSHNIDDSDDCSGALIAHKHGQTNGNKSKDNTSTIHSKIDESHPGEMWLLGLIEAGSSIKMEERVSSSVQCVPNIYQVGSGAKIKRSTAKQQRIFVPLENNCRQIINSGESDTMQDVQPVDSSAVISVIQEKSVEKDVTEVEDVDDLHPMQSIYLGSDRRYNRYWLFLGPCNTCDPGHKRIYFESSEDDHWDVIETQEALASLLAVLDRRGRRECHLLSSLESREVFLCEAMSNIHNDVRVGQPTIFIYCTLILLDLGFRFDFLGFCS</sequence>
<dbReference type="InterPro" id="IPR044977">
    <property type="entry name" value="RLT1-3"/>
</dbReference>
<feature type="domain" description="WHIM2" evidence="4">
    <location>
        <begin position="221"/>
        <end position="294"/>
    </location>
</feature>
<evidence type="ECO:0000256" key="2">
    <source>
        <dbReference type="ARBA" id="ARBA00023242"/>
    </source>
</evidence>
<dbReference type="GO" id="GO:0006357">
    <property type="term" value="P:regulation of transcription by RNA polymerase II"/>
    <property type="evidence" value="ECO:0007669"/>
    <property type="project" value="InterPro"/>
</dbReference>
<feature type="region of interest" description="Disordered" evidence="3">
    <location>
        <begin position="50"/>
        <end position="82"/>
    </location>
</feature>
<dbReference type="Pfam" id="PF15613">
    <property type="entry name" value="WSD"/>
    <property type="match status" value="1"/>
</dbReference>
<comment type="subcellular location">
    <subcellularLocation>
        <location evidence="1">Nucleus</location>
    </subcellularLocation>
</comment>
<dbReference type="OrthoDB" id="1727891at2759"/>
<evidence type="ECO:0000256" key="1">
    <source>
        <dbReference type="ARBA" id="ARBA00004123"/>
    </source>
</evidence>
<feature type="compositionally biased region" description="Acidic residues" evidence="3">
    <location>
        <begin position="50"/>
        <end position="67"/>
    </location>
</feature>
<dbReference type="GO" id="GO:0005634">
    <property type="term" value="C:nucleus"/>
    <property type="evidence" value="ECO:0007669"/>
    <property type="project" value="UniProtKB-SubCell"/>
</dbReference>
<evidence type="ECO:0000256" key="3">
    <source>
        <dbReference type="SAM" id="MobiDB-lite"/>
    </source>
</evidence>